<evidence type="ECO:0000259" key="2">
    <source>
        <dbReference type="PROSITE" id="PS50181"/>
    </source>
</evidence>
<dbReference type="Pfam" id="PF00646">
    <property type="entry name" value="F-box"/>
    <property type="match status" value="1"/>
</dbReference>
<evidence type="ECO:0000313" key="4">
    <source>
        <dbReference type="RefSeq" id="XP_019097687.1"/>
    </source>
</evidence>
<name>A0ABM1RF99_CAMSA</name>
<organism evidence="3 4">
    <name type="scientific">Camelina sativa</name>
    <name type="common">False flax</name>
    <name type="synonym">Myagrum sativum</name>
    <dbReference type="NCBI Taxonomy" id="90675"/>
    <lineage>
        <taxon>Eukaryota</taxon>
        <taxon>Viridiplantae</taxon>
        <taxon>Streptophyta</taxon>
        <taxon>Embryophyta</taxon>
        <taxon>Tracheophyta</taxon>
        <taxon>Spermatophyta</taxon>
        <taxon>Magnoliopsida</taxon>
        <taxon>eudicotyledons</taxon>
        <taxon>Gunneridae</taxon>
        <taxon>Pentapetalae</taxon>
        <taxon>rosids</taxon>
        <taxon>malvids</taxon>
        <taxon>Brassicales</taxon>
        <taxon>Brassicaceae</taxon>
        <taxon>Camelineae</taxon>
        <taxon>Camelina</taxon>
    </lineage>
</organism>
<sequence>MDKLWPRQEFQVVVLMSLLGMAMAAKKKVETCSINSLPDEVLGQILSLFPTKLAAATSVLSKRWRNLLPLVHNLDFDESMVFYPNRTSETIGDGGGFLDFVNRTLLLLGDSPIKKFSMKWDSHIDNSQYNHLIRNVLEHGALELDLSSTSTQCIMPDFFFSKTLVKLTLSRGYYDQDIDLPYGVLFPALKTLSIVQVSYIGDLYDCLLYSCPVLEEVNIFAGDPSEWGGLEKTYLGFNHPENNHIFPFSCSRRPLIGWP</sequence>
<dbReference type="SUPFAM" id="SSF81383">
    <property type="entry name" value="F-box domain"/>
    <property type="match status" value="1"/>
</dbReference>
<dbReference type="CDD" id="cd22160">
    <property type="entry name" value="F-box_AtFBL13-like"/>
    <property type="match status" value="1"/>
</dbReference>
<dbReference type="InterPro" id="IPR053781">
    <property type="entry name" value="F-box_AtFBL13-like"/>
</dbReference>
<dbReference type="Gene3D" id="1.20.1280.50">
    <property type="match status" value="1"/>
</dbReference>
<dbReference type="InterPro" id="IPR036047">
    <property type="entry name" value="F-box-like_dom_sf"/>
</dbReference>
<dbReference type="InterPro" id="IPR001810">
    <property type="entry name" value="F-box_dom"/>
</dbReference>
<dbReference type="PROSITE" id="PS50181">
    <property type="entry name" value="FBOX"/>
    <property type="match status" value="1"/>
</dbReference>
<reference evidence="4" key="2">
    <citation type="submission" date="2025-08" db="UniProtKB">
        <authorList>
            <consortium name="RefSeq"/>
        </authorList>
    </citation>
    <scope>IDENTIFICATION</scope>
    <source>
        <tissue evidence="4">Leaf</tissue>
    </source>
</reference>
<dbReference type="GeneID" id="104768839"/>
<dbReference type="RefSeq" id="XP_019097687.1">
    <property type="nucleotide sequence ID" value="XM_019242142.1"/>
</dbReference>
<evidence type="ECO:0000256" key="1">
    <source>
        <dbReference type="SAM" id="SignalP"/>
    </source>
</evidence>
<keyword evidence="1" id="KW-0732">Signal</keyword>
<gene>
    <name evidence="4" type="primary">LOC104768839</name>
</gene>
<proteinExistence type="predicted"/>
<keyword evidence="3" id="KW-1185">Reference proteome</keyword>
<feature type="domain" description="F-box" evidence="2">
    <location>
        <begin position="31"/>
        <end position="79"/>
    </location>
</feature>
<dbReference type="InterPro" id="IPR055294">
    <property type="entry name" value="FBL60-like"/>
</dbReference>
<dbReference type="PANTHER" id="PTHR31293:SF12">
    <property type="entry name" value="RNI-LIKE SUPERFAMILY PROTEIN"/>
    <property type="match status" value="1"/>
</dbReference>
<evidence type="ECO:0000313" key="3">
    <source>
        <dbReference type="Proteomes" id="UP000694864"/>
    </source>
</evidence>
<feature type="signal peptide" evidence="1">
    <location>
        <begin position="1"/>
        <end position="24"/>
    </location>
</feature>
<accession>A0ABM1RF99</accession>
<dbReference type="PANTHER" id="PTHR31293">
    <property type="entry name" value="RNI-LIKE SUPERFAMILY PROTEIN"/>
    <property type="match status" value="1"/>
</dbReference>
<feature type="chain" id="PRO_5045665213" evidence="1">
    <location>
        <begin position="25"/>
        <end position="259"/>
    </location>
</feature>
<reference evidence="3" key="1">
    <citation type="journal article" date="2014" name="Nat. Commun.">
        <title>The emerging biofuel crop Camelina sativa retains a highly undifferentiated hexaploid genome structure.</title>
        <authorList>
            <person name="Kagale S."/>
            <person name="Koh C."/>
            <person name="Nixon J."/>
            <person name="Bollina V."/>
            <person name="Clarke W.E."/>
            <person name="Tuteja R."/>
            <person name="Spillane C."/>
            <person name="Robinson S.J."/>
            <person name="Links M.G."/>
            <person name="Clarke C."/>
            <person name="Higgins E.E."/>
            <person name="Huebert T."/>
            <person name="Sharpe A.G."/>
            <person name="Parkin I.A."/>
        </authorList>
    </citation>
    <scope>NUCLEOTIDE SEQUENCE [LARGE SCALE GENOMIC DNA]</scope>
    <source>
        <strain evidence="3">cv. DH55</strain>
    </source>
</reference>
<protein>
    <submittedName>
        <fullName evidence="4">F-box protein At4g27050-like isoform X1</fullName>
    </submittedName>
</protein>
<dbReference type="Proteomes" id="UP000694864">
    <property type="component" value="Chromosome 20"/>
</dbReference>